<dbReference type="SUPFAM" id="SSF52540">
    <property type="entry name" value="P-loop containing nucleoside triphosphate hydrolases"/>
    <property type="match status" value="1"/>
</dbReference>
<dbReference type="InParanoid" id="A0A0D2JRU1"/>
<evidence type="ECO:0000259" key="4">
    <source>
        <dbReference type="PROSITE" id="PS50893"/>
    </source>
</evidence>
<gene>
    <name evidence="5" type="ORF">X474_21000</name>
</gene>
<evidence type="ECO:0000256" key="3">
    <source>
        <dbReference type="ARBA" id="ARBA00022840"/>
    </source>
</evidence>
<dbReference type="AlphaFoldDB" id="A0A0D2JRU1"/>
<dbReference type="PROSITE" id="PS50893">
    <property type="entry name" value="ABC_TRANSPORTER_2"/>
    <property type="match status" value="1"/>
</dbReference>
<dbReference type="RefSeq" id="WP_044351062.1">
    <property type="nucleotide sequence ID" value="NZ_AZAC01000034.1"/>
</dbReference>
<dbReference type="PANTHER" id="PTHR42794:SF2">
    <property type="entry name" value="ABC TRANSPORTER ATP-BINDING PROTEIN"/>
    <property type="match status" value="1"/>
</dbReference>
<evidence type="ECO:0000256" key="2">
    <source>
        <dbReference type="ARBA" id="ARBA00022741"/>
    </source>
</evidence>
<name>A0A0D2JRU1_9BACT</name>
<dbReference type="Pfam" id="PF00005">
    <property type="entry name" value="ABC_tran"/>
    <property type="match status" value="1"/>
</dbReference>
<proteinExistence type="predicted"/>
<sequence length="254" mass="28239">MNNLMVRALNFSFGKTRILNDISFDLKPGRVVGLLGVNGAGKSTLLKCINRIHEPQKGVVRLGDRELNRLNRRDLAKIMAYVAQTPDSGNFTVYESVMLGRRPHLKWEASQHDIKVVDEMICLMGLEKLASKRISNLSGGEVQQTMIARALAQKPQVLLLDEPTSSLDLANQLKVMTLIKNVVKNQGLMALVSMHDLNLGLRSLDEMLLLKNGQIQYQARPKEVTAQMINSVYGVEVKVGRVDQCPVVVPQNTV</sequence>
<keyword evidence="3 5" id="KW-0067">ATP-binding</keyword>
<dbReference type="Gene3D" id="3.40.50.300">
    <property type="entry name" value="P-loop containing nucleotide triphosphate hydrolases"/>
    <property type="match status" value="1"/>
</dbReference>
<keyword evidence="2" id="KW-0547">Nucleotide-binding</keyword>
<keyword evidence="1" id="KW-0813">Transport</keyword>
<comment type="caution">
    <text evidence="5">The sequence shown here is derived from an EMBL/GenBank/DDBJ whole genome shotgun (WGS) entry which is preliminary data.</text>
</comment>
<evidence type="ECO:0000313" key="5">
    <source>
        <dbReference type="EMBL" id="KIX12235.1"/>
    </source>
</evidence>
<evidence type="ECO:0000256" key="1">
    <source>
        <dbReference type="ARBA" id="ARBA00022448"/>
    </source>
</evidence>
<dbReference type="InterPro" id="IPR027417">
    <property type="entry name" value="P-loop_NTPase"/>
</dbReference>
<dbReference type="Proteomes" id="UP000032233">
    <property type="component" value="Unassembled WGS sequence"/>
</dbReference>
<feature type="domain" description="ABC transporter" evidence="4">
    <location>
        <begin position="4"/>
        <end position="237"/>
    </location>
</feature>
<dbReference type="GO" id="GO:0016887">
    <property type="term" value="F:ATP hydrolysis activity"/>
    <property type="evidence" value="ECO:0007669"/>
    <property type="project" value="InterPro"/>
</dbReference>
<dbReference type="STRING" id="1429043.X474_21000"/>
<reference evidence="5 6" key="1">
    <citation type="submission" date="2013-11" db="EMBL/GenBank/DDBJ databases">
        <title>Metagenomic analysis of a methanogenic consortium involved in long chain n-alkane degradation.</title>
        <authorList>
            <person name="Davidova I.A."/>
            <person name="Callaghan A.V."/>
            <person name="Wawrik B."/>
            <person name="Pruitt S."/>
            <person name="Marks C."/>
            <person name="Duncan K.E."/>
            <person name="Suflita J.M."/>
        </authorList>
    </citation>
    <scope>NUCLEOTIDE SEQUENCE [LARGE SCALE GENOMIC DNA]</scope>
    <source>
        <strain evidence="5 6">SPR</strain>
    </source>
</reference>
<dbReference type="SMART" id="SM00382">
    <property type="entry name" value="AAA"/>
    <property type="match status" value="1"/>
</dbReference>
<dbReference type="GO" id="GO:0005524">
    <property type="term" value="F:ATP binding"/>
    <property type="evidence" value="ECO:0007669"/>
    <property type="project" value="UniProtKB-KW"/>
</dbReference>
<dbReference type="EMBL" id="AZAC01000034">
    <property type="protein sequence ID" value="KIX12235.1"/>
    <property type="molecule type" value="Genomic_DNA"/>
</dbReference>
<dbReference type="CDD" id="cd03214">
    <property type="entry name" value="ABC_Iron-Siderophores_B12_Hemin"/>
    <property type="match status" value="1"/>
</dbReference>
<keyword evidence="6" id="KW-1185">Reference proteome</keyword>
<dbReference type="OrthoDB" id="9809450at2"/>
<dbReference type="FunFam" id="3.40.50.300:FF:000134">
    <property type="entry name" value="Iron-enterobactin ABC transporter ATP-binding protein"/>
    <property type="match status" value="1"/>
</dbReference>
<evidence type="ECO:0000313" key="6">
    <source>
        <dbReference type="Proteomes" id="UP000032233"/>
    </source>
</evidence>
<organism evidence="5 6">
    <name type="scientific">Dethiosulfatarculus sandiegensis</name>
    <dbReference type="NCBI Taxonomy" id="1429043"/>
    <lineage>
        <taxon>Bacteria</taxon>
        <taxon>Pseudomonadati</taxon>
        <taxon>Thermodesulfobacteriota</taxon>
        <taxon>Desulfarculia</taxon>
        <taxon>Desulfarculales</taxon>
        <taxon>Desulfarculaceae</taxon>
        <taxon>Dethiosulfatarculus</taxon>
    </lineage>
</organism>
<accession>A0A0D2JRU1</accession>
<dbReference type="InterPro" id="IPR003439">
    <property type="entry name" value="ABC_transporter-like_ATP-bd"/>
</dbReference>
<dbReference type="PANTHER" id="PTHR42794">
    <property type="entry name" value="HEMIN IMPORT ATP-BINDING PROTEIN HMUV"/>
    <property type="match status" value="1"/>
</dbReference>
<protein>
    <submittedName>
        <fullName evidence="5">Iron ABC transporter ATP-binding protein</fullName>
    </submittedName>
</protein>
<dbReference type="InterPro" id="IPR003593">
    <property type="entry name" value="AAA+_ATPase"/>
</dbReference>